<gene>
    <name evidence="2" type="ORF">KCG45_07455</name>
</gene>
<dbReference type="Proteomes" id="UP000699975">
    <property type="component" value="Unassembled WGS sequence"/>
</dbReference>
<dbReference type="RefSeq" id="WP_218316635.1">
    <property type="nucleotide sequence ID" value="NZ_JAGSPB010000002.1"/>
</dbReference>
<comment type="caution">
    <text evidence="2">The sequence shown here is derived from an EMBL/GenBank/DDBJ whole genome shotgun (WGS) entry which is preliminary data.</text>
</comment>
<feature type="transmembrane region" description="Helical" evidence="1">
    <location>
        <begin position="130"/>
        <end position="153"/>
    </location>
</feature>
<sequence length="217" mass="22412">MEKYNNRADLIAAMTEDLTPVRRVKRSDGIALIAFTTVVAAVASIAVFEWWSGLLTGEASGYFLITHGLLLILGAASTASLVSGALPRVGARATAPMWGAAMLATLPIGAVLSLLSGHESHASSGLNDPVAFMCTTASLSAGALVGIASVLWLRRGAPVSIERSGWLTGLAAGSLGTLAYGITCPLDTFSHVGLWHVAPVAISAVIGRLVVPPLIRW</sequence>
<dbReference type="InterPro" id="IPR009495">
    <property type="entry name" value="NrsF"/>
</dbReference>
<accession>A0ABS6SLV1</accession>
<feature type="transmembrane region" description="Helical" evidence="1">
    <location>
        <begin position="98"/>
        <end position="118"/>
    </location>
</feature>
<keyword evidence="1" id="KW-1133">Transmembrane helix</keyword>
<keyword evidence="1" id="KW-0812">Transmembrane</keyword>
<dbReference type="Pfam" id="PF06532">
    <property type="entry name" value="NrsF"/>
    <property type="match status" value="1"/>
</dbReference>
<keyword evidence="1" id="KW-0472">Membrane</keyword>
<feature type="transmembrane region" description="Helical" evidence="1">
    <location>
        <begin position="30"/>
        <end position="51"/>
    </location>
</feature>
<feature type="transmembrane region" description="Helical" evidence="1">
    <location>
        <begin position="165"/>
        <end position="182"/>
    </location>
</feature>
<reference evidence="2 3" key="1">
    <citation type="submission" date="2021-04" db="EMBL/GenBank/DDBJ databases">
        <authorList>
            <person name="Pira H."/>
            <person name="Risdian C."/>
            <person name="Wink J."/>
        </authorList>
    </citation>
    <scope>NUCLEOTIDE SEQUENCE [LARGE SCALE GENOMIC DNA]</scope>
    <source>
        <strain evidence="2 3">WH131</strain>
    </source>
</reference>
<dbReference type="EMBL" id="JAGSPB010000002">
    <property type="protein sequence ID" value="MBV7266013.1"/>
    <property type="molecule type" value="Genomic_DNA"/>
</dbReference>
<feature type="transmembrane region" description="Helical" evidence="1">
    <location>
        <begin position="194"/>
        <end position="211"/>
    </location>
</feature>
<evidence type="ECO:0000313" key="2">
    <source>
        <dbReference type="EMBL" id="MBV7266013.1"/>
    </source>
</evidence>
<evidence type="ECO:0000256" key="1">
    <source>
        <dbReference type="SAM" id="Phobius"/>
    </source>
</evidence>
<proteinExistence type="predicted"/>
<keyword evidence="3" id="KW-1185">Reference proteome</keyword>
<name>A0ABS6SLV1_9SPHN</name>
<organism evidence="2 3">
    <name type="scientific">Erythrobacter ani</name>
    <dbReference type="NCBI Taxonomy" id="2827235"/>
    <lineage>
        <taxon>Bacteria</taxon>
        <taxon>Pseudomonadati</taxon>
        <taxon>Pseudomonadota</taxon>
        <taxon>Alphaproteobacteria</taxon>
        <taxon>Sphingomonadales</taxon>
        <taxon>Erythrobacteraceae</taxon>
        <taxon>Erythrobacter/Porphyrobacter group</taxon>
        <taxon>Erythrobacter</taxon>
    </lineage>
</organism>
<evidence type="ECO:0000313" key="3">
    <source>
        <dbReference type="Proteomes" id="UP000699975"/>
    </source>
</evidence>
<feature type="transmembrane region" description="Helical" evidence="1">
    <location>
        <begin position="63"/>
        <end position="86"/>
    </location>
</feature>
<protein>
    <submittedName>
        <fullName evidence="2">DUF1109 domain-containing protein</fullName>
    </submittedName>
</protein>